<dbReference type="PANTHER" id="PTHR10848">
    <property type="entry name" value="MEIOTIC RECOMBINATION PROTEIN SPO11"/>
    <property type="match status" value="1"/>
</dbReference>
<dbReference type="Pfam" id="PF21180">
    <property type="entry name" value="TOP6A-Spo11_Toprim"/>
    <property type="match status" value="1"/>
</dbReference>
<comment type="caution">
    <text evidence="2">The sequence shown here is derived from an EMBL/GenBank/DDBJ whole genome shotgun (WGS) entry which is preliminary data.</text>
</comment>
<dbReference type="PRINTS" id="PR01552">
    <property type="entry name" value="TPISMRASE6A"/>
</dbReference>
<dbReference type="GO" id="GO:0003918">
    <property type="term" value="F:DNA topoisomerase type II (double strand cut, ATP-hydrolyzing) activity"/>
    <property type="evidence" value="ECO:0007669"/>
    <property type="project" value="InterPro"/>
</dbReference>
<accession>A0A1J5PE74</accession>
<dbReference type="EC" id="5.99.1.3" evidence="2"/>
<keyword evidence="2" id="KW-0413">Isomerase</keyword>
<sequence length="151" mass="16983">MGGVPTRATRRFIRLLSDKQNLPVYCFVDCDPYGFTNIYRTLKVGSGNAAHINRFLCVPRTRFLGVTPQDITDFGLQDATHPLSATDIKRAQDALRNDPFIMANPQWIAAIKQLLQMGVRAEQQALAKWGLNYVIDDYLPKKLANTNGFLP</sequence>
<gene>
    <name evidence="2" type="ORF">GALL_487360</name>
</gene>
<dbReference type="InterPro" id="IPR002815">
    <property type="entry name" value="Spo11/TopoVI_A"/>
</dbReference>
<dbReference type="SUPFAM" id="SSF56726">
    <property type="entry name" value="DNA topoisomerase IV, alpha subunit"/>
    <property type="match status" value="1"/>
</dbReference>
<evidence type="ECO:0000259" key="1">
    <source>
        <dbReference type="Pfam" id="PF21180"/>
    </source>
</evidence>
<dbReference type="GO" id="GO:0005694">
    <property type="term" value="C:chromosome"/>
    <property type="evidence" value="ECO:0007669"/>
    <property type="project" value="InterPro"/>
</dbReference>
<evidence type="ECO:0000313" key="2">
    <source>
        <dbReference type="EMBL" id="OIQ69662.1"/>
    </source>
</evidence>
<organism evidence="2">
    <name type="scientific">mine drainage metagenome</name>
    <dbReference type="NCBI Taxonomy" id="410659"/>
    <lineage>
        <taxon>unclassified sequences</taxon>
        <taxon>metagenomes</taxon>
        <taxon>ecological metagenomes</taxon>
    </lineage>
</organism>
<dbReference type="GO" id="GO:0003677">
    <property type="term" value="F:DNA binding"/>
    <property type="evidence" value="ECO:0007669"/>
    <property type="project" value="InterPro"/>
</dbReference>
<proteinExistence type="predicted"/>
<dbReference type="InterPro" id="IPR004085">
    <property type="entry name" value="TopoVI_A"/>
</dbReference>
<reference evidence="2" key="1">
    <citation type="submission" date="2016-10" db="EMBL/GenBank/DDBJ databases">
        <title>Sequence of Gallionella enrichment culture.</title>
        <authorList>
            <person name="Poehlein A."/>
            <person name="Muehling M."/>
            <person name="Daniel R."/>
        </authorList>
    </citation>
    <scope>NUCLEOTIDE SEQUENCE</scope>
</reference>
<protein>
    <submittedName>
        <fullName evidence="2">DNA topoisomerase 6 subunit A</fullName>
        <ecNumber evidence="2">5.99.1.3</ecNumber>
    </submittedName>
</protein>
<dbReference type="PANTHER" id="PTHR10848:SF0">
    <property type="entry name" value="MEIOTIC RECOMBINATION PROTEIN SPO11"/>
    <property type="match status" value="1"/>
</dbReference>
<dbReference type="CDD" id="cd00223">
    <property type="entry name" value="TOPRIM_TopoIIB_SPO"/>
    <property type="match status" value="1"/>
</dbReference>
<dbReference type="InterPro" id="IPR034136">
    <property type="entry name" value="TOPRIM_Topo6A/Spo11"/>
</dbReference>
<dbReference type="InterPro" id="IPR036078">
    <property type="entry name" value="Spo11/TopoVI_A_sf"/>
</dbReference>
<name>A0A1J5PE74_9ZZZZ</name>
<dbReference type="EMBL" id="MLJW01004600">
    <property type="protein sequence ID" value="OIQ69662.1"/>
    <property type="molecule type" value="Genomic_DNA"/>
</dbReference>
<dbReference type="Gene3D" id="3.40.1360.10">
    <property type="match status" value="1"/>
</dbReference>
<dbReference type="AlphaFoldDB" id="A0A1J5PE74"/>
<feature type="domain" description="Topoisomerase 6 subunit A/Spo11 TOPRIM" evidence="1">
    <location>
        <begin position="3"/>
        <end position="143"/>
    </location>
</feature>
<dbReference type="GO" id="GO:0006265">
    <property type="term" value="P:DNA topological change"/>
    <property type="evidence" value="ECO:0007669"/>
    <property type="project" value="InterPro"/>
</dbReference>